<evidence type="ECO:0000256" key="3">
    <source>
        <dbReference type="ARBA" id="ARBA00022679"/>
    </source>
</evidence>
<dbReference type="GO" id="GO:0000049">
    <property type="term" value="F:tRNA binding"/>
    <property type="evidence" value="ECO:0007669"/>
    <property type="project" value="TreeGrafter"/>
</dbReference>
<reference evidence="16" key="1">
    <citation type="submission" date="2023-03" db="EMBL/GenBank/DDBJ databases">
        <title>Chromosome-level genomes of two armyworms, Mythimna separata and Mythimna loreyi, provide insights into the biosynthesis and reception of sex pheromones.</title>
        <authorList>
            <person name="Zhao H."/>
        </authorList>
    </citation>
    <scope>NUCLEOTIDE SEQUENCE</scope>
    <source>
        <strain evidence="16">BeijingLab</strain>
        <tissue evidence="16">Pupa</tissue>
    </source>
</reference>
<feature type="region of interest" description="Disordered" evidence="11">
    <location>
        <begin position="1041"/>
        <end position="1078"/>
    </location>
</feature>
<dbReference type="InterPro" id="IPR032672">
    <property type="entry name" value="TmcA/NAT10/Kre33"/>
</dbReference>
<evidence type="ECO:0000256" key="6">
    <source>
        <dbReference type="ARBA" id="ARBA00022840"/>
    </source>
</evidence>
<evidence type="ECO:0000256" key="8">
    <source>
        <dbReference type="ARBA" id="ARBA00023315"/>
    </source>
</evidence>
<keyword evidence="17" id="KW-1185">Reference proteome</keyword>
<evidence type="ECO:0000256" key="4">
    <source>
        <dbReference type="ARBA" id="ARBA00022694"/>
    </source>
</evidence>
<evidence type="ECO:0000256" key="9">
    <source>
        <dbReference type="ARBA" id="ARBA00068357"/>
    </source>
</evidence>
<evidence type="ECO:0000259" key="15">
    <source>
        <dbReference type="Pfam" id="PF13725"/>
    </source>
</evidence>
<evidence type="ECO:0000256" key="2">
    <source>
        <dbReference type="ARBA" id="ARBA00022552"/>
    </source>
</evidence>
<dbReference type="InterPro" id="IPR000182">
    <property type="entry name" value="GNAT_dom"/>
</dbReference>
<evidence type="ECO:0000256" key="5">
    <source>
        <dbReference type="ARBA" id="ARBA00022741"/>
    </source>
</evidence>
<feature type="compositionally biased region" description="Basic and acidic residues" evidence="11">
    <location>
        <begin position="1044"/>
        <end position="1064"/>
    </location>
</feature>
<evidence type="ECO:0000256" key="1">
    <source>
        <dbReference type="ARBA" id="ARBA00004604"/>
    </source>
</evidence>
<feature type="binding site" evidence="10">
    <location>
        <begin position="279"/>
        <end position="288"/>
    </location>
    <ligand>
        <name>ATP</name>
        <dbReference type="ChEBI" id="CHEBI:30616"/>
    </ligand>
</feature>
<evidence type="ECO:0000259" key="13">
    <source>
        <dbReference type="Pfam" id="PF08351"/>
    </source>
</evidence>
<proteinExistence type="inferred from homology"/>
<dbReference type="EC" id="2.3.1.-" evidence="10"/>
<keyword evidence="2 10" id="KW-0698">rRNA processing</keyword>
<dbReference type="GO" id="GO:0030686">
    <property type="term" value="C:90S preribosome"/>
    <property type="evidence" value="ECO:0007669"/>
    <property type="project" value="TreeGrafter"/>
</dbReference>
<keyword evidence="6 10" id="KW-0067">ATP-binding</keyword>
<feature type="domain" description="TcmA/NAT10 helicase" evidence="12">
    <location>
        <begin position="273"/>
        <end position="459"/>
    </location>
</feature>
<organism evidence="16 17">
    <name type="scientific">Mythimna separata</name>
    <name type="common">Oriental armyworm</name>
    <name type="synonym">Pseudaletia separata</name>
    <dbReference type="NCBI Taxonomy" id="271217"/>
    <lineage>
        <taxon>Eukaryota</taxon>
        <taxon>Metazoa</taxon>
        <taxon>Ecdysozoa</taxon>
        <taxon>Arthropoda</taxon>
        <taxon>Hexapoda</taxon>
        <taxon>Insecta</taxon>
        <taxon>Pterygota</taxon>
        <taxon>Neoptera</taxon>
        <taxon>Endopterygota</taxon>
        <taxon>Lepidoptera</taxon>
        <taxon>Glossata</taxon>
        <taxon>Ditrysia</taxon>
        <taxon>Noctuoidea</taxon>
        <taxon>Noctuidae</taxon>
        <taxon>Noctuinae</taxon>
        <taxon>Hadenini</taxon>
        <taxon>Mythimna</taxon>
    </lineage>
</organism>
<dbReference type="PANTHER" id="PTHR10925:SF5">
    <property type="entry name" value="RNA CYTIDINE ACETYLTRANSFERASE"/>
    <property type="match status" value="1"/>
</dbReference>
<keyword evidence="7 10" id="KW-0539">Nucleus</keyword>
<keyword evidence="4 10" id="KW-0819">tRNA processing</keyword>
<evidence type="ECO:0000256" key="7">
    <source>
        <dbReference type="ARBA" id="ARBA00023242"/>
    </source>
</evidence>
<dbReference type="SUPFAM" id="SSF55729">
    <property type="entry name" value="Acyl-CoA N-acyltransferases (Nat)"/>
    <property type="match status" value="1"/>
</dbReference>
<keyword evidence="8 10" id="KW-0012">Acyltransferase</keyword>
<dbReference type="GO" id="GO:1904812">
    <property type="term" value="P:rRNA acetylation involved in maturation of SSU-rRNA"/>
    <property type="evidence" value="ECO:0007669"/>
    <property type="project" value="InterPro"/>
</dbReference>
<dbReference type="InterPro" id="IPR027417">
    <property type="entry name" value="P-loop_NTPase"/>
</dbReference>
<dbReference type="Gene3D" id="3.40.50.300">
    <property type="entry name" value="P-loop containing nucleotide triphosphate hydrolases"/>
    <property type="match status" value="1"/>
</dbReference>
<evidence type="ECO:0000313" key="17">
    <source>
        <dbReference type="Proteomes" id="UP001231518"/>
    </source>
</evidence>
<dbReference type="Gene3D" id="3.40.630.30">
    <property type="match status" value="2"/>
</dbReference>
<comment type="similarity">
    <text evidence="10">Belongs to the RNA cytidine acetyltransferase family. NAT10 subfamily.</text>
</comment>
<dbReference type="GO" id="GO:0005524">
    <property type="term" value="F:ATP binding"/>
    <property type="evidence" value="ECO:0007669"/>
    <property type="project" value="UniProtKB-UniRule"/>
</dbReference>
<dbReference type="Pfam" id="PF13718">
    <property type="entry name" value="GNAT_acetyltr_2"/>
    <property type="match status" value="2"/>
</dbReference>
<feature type="domain" description="N-acetyltransferase" evidence="14">
    <location>
        <begin position="498"/>
        <end position="645"/>
    </location>
</feature>
<feature type="region of interest" description="Disordered" evidence="11">
    <location>
        <begin position="632"/>
        <end position="651"/>
    </location>
</feature>
<feature type="domain" description="Possible tRNA binding" evidence="15">
    <location>
        <begin position="816"/>
        <end position="1030"/>
    </location>
</feature>
<gene>
    <name evidence="16" type="ORF">PYW07_006528</name>
</gene>
<dbReference type="InterPro" id="IPR016181">
    <property type="entry name" value="Acyl_CoA_acyltransferase"/>
</dbReference>
<comment type="caution">
    <text evidence="16">The sequence shown here is derived from an EMBL/GenBank/DDBJ whole genome shotgun (WGS) entry which is preliminary data.</text>
</comment>
<dbReference type="Proteomes" id="UP001231518">
    <property type="component" value="Chromosome 19"/>
</dbReference>
<comment type="function">
    <text evidence="10">RNA cytidine acetyltransferase with specificity toward both 18S rRNA and tRNAs. Catalyzes the formation of N(4)-acetylcytidine (ac4C) in 18S rRNA. Required for early nucleolar cleavages of precursor rRNA at sites A0, A1 and A2 during 18S rRNA synthesis. Catalyzes the formation of ac4C in serine and leucine tRNAs. Requires a tRNA-binding adapter protein for full tRNA acetyltransferase activity but not for 18S rRNA acetylation.</text>
</comment>
<dbReference type="EMBL" id="JARGEI010000007">
    <property type="protein sequence ID" value="KAJ8728832.1"/>
    <property type="molecule type" value="Genomic_DNA"/>
</dbReference>
<keyword evidence="3 10" id="KW-0808">Transferase</keyword>
<sequence length="1078" mass="118865">MVKKKIDNRIRVMIENGVKLGHRTMILLVGDKSRDQVPILYDMLVKSTVKARPTVLWCYKNKDEAISNHGRKRAKKIAAGKLEVSEESLFDAFRMATTIHGRYYSESHTMLGQTYGMCVLQDFEALTPNLMARTVETVEGGGLIVFLLKSMDSLRQLHSITMDVHSRFKTEAYNTVVNRFNERFLLSLADNPRCLVLDDSLTVLPISSKTAQVEPVDVAPERVNPKLTELISSLSDSPPAGPLVALCRTYDQATALVALINTLADKQSRPPHCLTAARGRGKSATLGLSIAAAVALGYVNIYVTSPHPENLITLFEFLLKGLDACLYQEHIDYNIVRSTNPDFKKAIVRVNIARNSRQTVQYITPDDHSLLSAADLVLVDEAAAIPLVHVSAAAQRAPLALLSSTVSGYEGTGRALSLKLFAQLQTQHNAPPPIKLEEPIRYRSGDAIESWLNSLLCLEAPPPSAGAGAPPPGACELYRVNRDALFCYHKAAEAFLHRLVAIYVASHYKNSPNDIQLLADAPAHCLFVLLAPTPPNSTSMPEILCVIQMCLEGNISDKSVRDSLGRGRKAAGDLIPWNICEQFGDKDFPKLSGARIVRIATHPSYQRMGYGKRALQQLAAYYSGDIPCLDEDHSDDDDAGANGNSNTLQTEHIVPSVVQQLAAYYSGDIPCLDEEHSDDDDAGANGNSNTLQTEHIVPRCATASVVQQLAAYYSGDIPCLDEEHSVDDDAGANGNSNTLQTEHIVPRAKPPTLLKRLTEVRAEHLDYLGTSFGLTEELLKFWKSQKYVPVYLSQKANELTGEHSCIMLRALRDAAWLSAYSADFRRRLSRLLARALRKMPASLALTTLVNDNVKVDKPAVTRELIEQHLSGHDLARIEAYCRQQADYRLITDLLAPLANLVFHAKTTAKLDAIQQVLFIAMGFQMKDVDDIASELGLPGSQILAKFFEACKKINASLNAVLEDSVAKEIGIEDKNTDDVSMGPVKQSLQDELSKAAKDLERKQRKELSRLMGEDLAQYRIKGSDLDWGQALAGTKQKQLVSVKSGEKRLGDDSKEIDDLIEAHSNKKKKKRKHVRNQD</sequence>
<keyword evidence="5 10" id="KW-0547">Nucleotide-binding</keyword>
<comment type="catalytic activity">
    <reaction evidence="10">
        <text>a cytidine in 18S rRNA + acetyl-CoA + ATP + H2O = an N(4)-acetylcytidine in 18S rRNA + ADP + phosphate + CoA + H(+)</text>
        <dbReference type="Rhea" id="RHEA:51424"/>
        <dbReference type="Rhea" id="RHEA-COMP:13575"/>
        <dbReference type="Rhea" id="RHEA-COMP:13576"/>
        <dbReference type="ChEBI" id="CHEBI:15377"/>
        <dbReference type="ChEBI" id="CHEBI:15378"/>
        <dbReference type="ChEBI" id="CHEBI:30616"/>
        <dbReference type="ChEBI" id="CHEBI:43474"/>
        <dbReference type="ChEBI" id="CHEBI:57287"/>
        <dbReference type="ChEBI" id="CHEBI:57288"/>
        <dbReference type="ChEBI" id="CHEBI:74900"/>
        <dbReference type="ChEBI" id="CHEBI:82748"/>
        <dbReference type="ChEBI" id="CHEBI:456216"/>
    </reaction>
</comment>
<feature type="compositionally biased region" description="Basic residues" evidence="11">
    <location>
        <begin position="1065"/>
        <end position="1078"/>
    </location>
</feature>
<dbReference type="InterPro" id="IPR013562">
    <property type="entry name" value="TmcA/NAT10_N"/>
</dbReference>
<dbReference type="Gene3D" id="3.40.50.11040">
    <property type="match status" value="1"/>
</dbReference>
<dbReference type="PANTHER" id="PTHR10925">
    <property type="entry name" value="N-ACETYLTRANSFERASE 10"/>
    <property type="match status" value="1"/>
</dbReference>
<dbReference type="FunFam" id="3.40.50.300:FF:002218">
    <property type="entry name" value="tRNA(Met) cytidine acetyltransferase TmcA"/>
    <property type="match status" value="1"/>
</dbReference>
<evidence type="ECO:0000256" key="11">
    <source>
        <dbReference type="SAM" id="MobiDB-lite"/>
    </source>
</evidence>
<name>A0AAD7YTS3_MYTSE</name>
<dbReference type="CDD" id="cd04301">
    <property type="entry name" value="NAT_SF"/>
    <property type="match status" value="1"/>
</dbReference>
<dbReference type="AlphaFoldDB" id="A0AAD7YTS3"/>
<feature type="binding site" evidence="10">
    <location>
        <position position="441"/>
    </location>
    <ligand>
        <name>ATP</name>
        <dbReference type="ChEBI" id="CHEBI:30616"/>
    </ligand>
</feature>
<dbReference type="GO" id="GO:0051391">
    <property type="term" value="P:tRNA acetylation"/>
    <property type="evidence" value="ECO:0007669"/>
    <property type="project" value="UniProtKB-UniRule"/>
</dbReference>
<dbReference type="InterPro" id="IPR033688">
    <property type="entry name" value="NAT10"/>
</dbReference>
<feature type="binding site" evidence="10">
    <location>
        <begin position="606"/>
        <end position="612"/>
    </location>
    <ligand>
        <name>acetyl-CoA</name>
        <dbReference type="ChEBI" id="CHEBI:57288"/>
    </ligand>
</feature>
<evidence type="ECO:0000256" key="10">
    <source>
        <dbReference type="HAMAP-Rule" id="MF_03211"/>
    </source>
</evidence>
<dbReference type="Pfam" id="PF13725">
    <property type="entry name" value="tRNA_bind_2"/>
    <property type="match status" value="1"/>
</dbReference>
<comment type="caution">
    <text evidence="10">Lacks conserved residue(s) required for the propagation of feature annotation.</text>
</comment>
<comment type="catalytic activity">
    <reaction evidence="10">
        <text>a cytidine in tRNA + acetyl-CoA + ATP + H2O = an N(4)-acetylcytidine in tRNA + ADP + phosphate + CoA + H(+)</text>
        <dbReference type="Rhea" id="RHEA:53876"/>
        <dbReference type="Rhea" id="RHEA-COMP:13670"/>
        <dbReference type="Rhea" id="RHEA-COMP:13671"/>
        <dbReference type="ChEBI" id="CHEBI:15377"/>
        <dbReference type="ChEBI" id="CHEBI:15378"/>
        <dbReference type="ChEBI" id="CHEBI:30616"/>
        <dbReference type="ChEBI" id="CHEBI:43474"/>
        <dbReference type="ChEBI" id="CHEBI:57287"/>
        <dbReference type="ChEBI" id="CHEBI:57288"/>
        <dbReference type="ChEBI" id="CHEBI:74900"/>
        <dbReference type="ChEBI" id="CHEBI:82748"/>
        <dbReference type="ChEBI" id="CHEBI:456216"/>
    </reaction>
</comment>
<dbReference type="GO" id="GO:1990883">
    <property type="term" value="F:18S rRNA cytidine N-acetyltransferase activity"/>
    <property type="evidence" value="ECO:0007669"/>
    <property type="project" value="TreeGrafter"/>
</dbReference>
<evidence type="ECO:0000259" key="12">
    <source>
        <dbReference type="Pfam" id="PF05127"/>
    </source>
</evidence>
<dbReference type="HAMAP" id="MF_03211">
    <property type="entry name" value="RNA_acetyltr_Nat10"/>
    <property type="match status" value="1"/>
</dbReference>
<dbReference type="GO" id="GO:0005730">
    <property type="term" value="C:nucleolus"/>
    <property type="evidence" value="ECO:0007669"/>
    <property type="project" value="UniProtKB-SubCell"/>
</dbReference>
<dbReference type="Pfam" id="PF05127">
    <property type="entry name" value="NAT10_TcmA_helicase"/>
    <property type="match status" value="1"/>
</dbReference>
<evidence type="ECO:0000259" key="14">
    <source>
        <dbReference type="Pfam" id="PF13718"/>
    </source>
</evidence>
<feature type="domain" description="N-acetyltransferase" evidence="14">
    <location>
        <begin position="705"/>
        <end position="811"/>
    </location>
</feature>
<protein>
    <recommendedName>
        <fullName evidence="9 10">RNA cytidine acetyltransferase</fullName>
        <ecNumber evidence="10">2.3.1.-</ecNumber>
    </recommendedName>
    <alternativeName>
        <fullName evidence="10">18S rRNA cytosine acetyltransferase</fullName>
    </alternativeName>
</protein>
<dbReference type="InterPro" id="IPR027992">
    <property type="entry name" value="tRNA_bind_dom"/>
</dbReference>
<comment type="subcellular location">
    <subcellularLocation>
        <location evidence="1 10">Nucleus</location>
        <location evidence="1 10">Nucleolus</location>
    </subcellularLocation>
</comment>
<evidence type="ECO:0000313" key="16">
    <source>
        <dbReference type="EMBL" id="KAJ8728832.1"/>
    </source>
</evidence>
<feature type="domain" description="TmcA/NAT10 N-terminal" evidence="13">
    <location>
        <begin position="9"/>
        <end position="198"/>
    </location>
</feature>
<accession>A0AAD7YTS3</accession>
<dbReference type="InterPro" id="IPR007807">
    <property type="entry name" value="TcmA/NAT10_helicase"/>
</dbReference>
<dbReference type="Pfam" id="PF08351">
    <property type="entry name" value="TmcA_N"/>
    <property type="match status" value="1"/>
</dbReference>
<feature type="binding site" evidence="10">
    <location>
        <begin position="599"/>
        <end position="601"/>
    </location>
    <ligand>
        <name>acetyl-CoA</name>
        <dbReference type="ChEBI" id="CHEBI:57288"/>
    </ligand>
</feature>